<sequence>MSKYYFDRFDGIECMRDQVGADLSSRETARQAAQELLSEIAQEGIPDGSSREFIVDVRDNLGILIYTCRLSLTGRWLDHSVPPLGNRASSVSN</sequence>
<dbReference type="Proteomes" id="UP001524642">
    <property type="component" value="Unassembled WGS sequence"/>
</dbReference>
<evidence type="ECO:0000259" key="1">
    <source>
        <dbReference type="Pfam" id="PF21834"/>
    </source>
</evidence>
<name>A0ABT1XA98_9PROT</name>
<keyword evidence="3" id="KW-1185">Reference proteome</keyword>
<organism evidence="2 3">
    <name type="scientific">Roseomonas populi</name>
    <dbReference type="NCBI Taxonomy" id="3121582"/>
    <lineage>
        <taxon>Bacteria</taxon>
        <taxon>Pseudomonadati</taxon>
        <taxon>Pseudomonadota</taxon>
        <taxon>Alphaproteobacteria</taxon>
        <taxon>Acetobacterales</taxon>
        <taxon>Roseomonadaceae</taxon>
        <taxon>Roseomonas</taxon>
    </lineage>
</organism>
<evidence type="ECO:0000313" key="2">
    <source>
        <dbReference type="EMBL" id="MCR0985030.1"/>
    </source>
</evidence>
<dbReference type="Pfam" id="PF21834">
    <property type="entry name" value="DUF6894"/>
    <property type="match status" value="1"/>
</dbReference>
<reference evidence="2 3" key="1">
    <citation type="submission" date="2022-06" db="EMBL/GenBank/DDBJ databases">
        <title>Roseomonas CN29.</title>
        <authorList>
            <person name="Cheng Y."/>
            <person name="He X."/>
        </authorList>
    </citation>
    <scope>NUCLEOTIDE SEQUENCE [LARGE SCALE GENOMIC DNA]</scope>
    <source>
        <strain evidence="2 3">CN29</strain>
    </source>
</reference>
<proteinExistence type="predicted"/>
<dbReference type="RefSeq" id="WP_257718683.1">
    <property type="nucleotide sequence ID" value="NZ_JANJOU010000028.1"/>
</dbReference>
<gene>
    <name evidence="2" type="ORF">NRP21_23530</name>
</gene>
<evidence type="ECO:0000313" key="3">
    <source>
        <dbReference type="Proteomes" id="UP001524642"/>
    </source>
</evidence>
<dbReference type="InterPro" id="IPR054189">
    <property type="entry name" value="DUF6894"/>
</dbReference>
<dbReference type="EMBL" id="JANJOU010000028">
    <property type="protein sequence ID" value="MCR0985030.1"/>
    <property type="molecule type" value="Genomic_DNA"/>
</dbReference>
<feature type="domain" description="DUF6894" evidence="1">
    <location>
        <begin position="4"/>
        <end position="70"/>
    </location>
</feature>
<protein>
    <recommendedName>
        <fullName evidence="1">DUF6894 domain-containing protein</fullName>
    </recommendedName>
</protein>
<accession>A0ABT1XA98</accession>
<comment type="caution">
    <text evidence="2">The sequence shown here is derived from an EMBL/GenBank/DDBJ whole genome shotgun (WGS) entry which is preliminary data.</text>
</comment>